<evidence type="ECO:0000256" key="1">
    <source>
        <dbReference type="ARBA" id="ARBA00003496"/>
    </source>
</evidence>
<keyword evidence="5 12" id="KW-0813">Transport</keyword>
<dbReference type="PANTHER" id="PTHR15495:SF7">
    <property type="entry name" value="GPI INOSITOL-DEACYLASE"/>
    <property type="match status" value="1"/>
</dbReference>
<reference evidence="17" key="1">
    <citation type="submission" date="2015-05" db="EMBL/GenBank/DDBJ databases">
        <authorList>
            <person name="Fogelqvist Johan"/>
        </authorList>
    </citation>
    <scope>NUCLEOTIDE SEQUENCE [LARGE SCALE GENOMIC DNA]</scope>
</reference>
<feature type="transmembrane region" description="Helical" evidence="12">
    <location>
        <begin position="207"/>
        <end position="228"/>
    </location>
</feature>
<dbReference type="Pfam" id="PF25140">
    <property type="entry name" value="PGAP1_TMD"/>
    <property type="match status" value="1"/>
</dbReference>
<evidence type="ECO:0000256" key="9">
    <source>
        <dbReference type="ARBA" id="ARBA00022927"/>
    </source>
</evidence>
<dbReference type="GO" id="GO:0015031">
    <property type="term" value="P:protein transport"/>
    <property type="evidence" value="ECO:0007669"/>
    <property type="project" value="UniProtKB-KW"/>
</dbReference>
<feature type="compositionally biased region" description="Polar residues" evidence="13">
    <location>
        <begin position="113"/>
        <end position="124"/>
    </location>
</feature>
<feature type="transmembrane region" description="Helical" evidence="12">
    <location>
        <begin position="879"/>
        <end position="897"/>
    </location>
</feature>
<dbReference type="GO" id="GO:0006505">
    <property type="term" value="P:GPI anchor metabolic process"/>
    <property type="evidence" value="ECO:0007669"/>
    <property type="project" value="TreeGrafter"/>
</dbReference>
<dbReference type="PANTHER" id="PTHR15495">
    <property type="entry name" value="NEGATIVE REGULATOR OF VESICLE FORMATION-RELATED"/>
    <property type="match status" value="1"/>
</dbReference>
<feature type="transmembrane region" description="Helical" evidence="12">
    <location>
        <begin position="1046"/>
        <end position="1071"/>
    </location>
</feature>
<proteinExistence type="inferred from homology"/>
<dbReference type="GO" id="GO:0006888">
    <property type="term" value="P:endoplasmic reticulum to Golgi vesicle-mediated transport"/>
    <property type="evidence" value="ECO:0007669"/>
    <property type="project" value="TreeGrafter"/>
</dbReference>
<keyword evidence="7 12" id="KW-0378">Hydrolase</keyword>
<dbReference type="GO" id="GO:0050185">
    <property type="term" value="F:phosphatidylinositol deacylase activity"/>
    <property type="evidence" value="ECO:0007669"/>
    <property type="project" value="TreeGrafter"/>
</dbReference>
<evidence type="ECO:0000256" key="10">
    <source>
        <dbReference type="ARBA" id="ARBA00022989"/>
    </source>
</evidence>
<dbReference type="Pfam" id="PF25141">
    <property type="entry name" value="PGAP1_2nd"/>
    <property type="match status" value="1"/>
</dbReference>
<evidence type="ECO:0000313" key="16">
    <source>
        <dbReference type="EMBL" id="CRK13048.1"/>
    </source>
</evidence>
<accession>A0A0G4KTC1</accession>
<evidence type="ECO:0000256" key="2">
    <source>
        <dbReference type="ARBA" id="ARBA00004477"/>
    </source>
</evidence>
<keyword evidence="11 12" id="KW-0472">Membrane</keyword>
<evidence type="ECO:0000256" key="5">
    <source>
        <dbReference type="ARBA" id="ARBA00022448"/>
    </source>
</evidence>
<comment type="similarity">
    <text evidence="3 12">Belongs to the GPI inositol-deacylase family.</text>
</comment>
<dbReference type="GO" id="GO:0005789">
    <property type="term" value="C:endoplasmic reticulum membrane"/>
    <property type="evidence" value="ECO:0007669"/>
    <property type="project" value="UniProtKB-SubCell"/>
</dbReference>
<keyword evidence="6 12" id="KW-0812">Transmembrane</keyword>
<feature type="transmembrane region" description="Helical" evidence="12">
    <location>
        <begin position="1163"/>
        <end position="1181"/>
    </location>
</feature>
<protein>
    <recommendedName>
        <fullName evidence="4 12">GPI inositol-deacylase</fullName>
        <ecNumber evidence="12">3.1.-.-</ecNumber>
    </recommendedName>
</protein>
<evidence type="ECO:0000256" key="6">
    <source>
        <dbReference type="ARBA" id="ARBA00022692"/>
    </source>
</evidence>
<keyword evidence="8 12" id="KW-0256">Endoplasmic reticulum</keyword>
<dbReference type="InterPro" id="IPR029058">
    <property type="entry name" value="AB_hydrolase_fold"/>
</dbReference>
<name>A0A0G4KTC1_VERLO</name>
<feature type="domain" description="GPI inositol-deacylase transmembrane" evidence="15">
    <location>
        <begin position="884"/>
        <end position="1201"/>
    </location>
</feature>
<comment type="function">
    <text evidence="1 12">Involved in inositol deacylation of GPI-anchored proteins which plays important roles in the quality control and ER-associated degradation of GPI-anchored proteins.</text>
</comment>
<sequence>MYKLMRLRWNFLTTYLLCQEAFQASAHFLPKQRAGGIPPNNRQHLSSDAAVGLCLQGHSAVRLTGPMKGRSSASSEDSVEPSHKPLVTEEASFLNRPRSDFEHDAQPGPDASPRSNEQQNTVTPLPTGARRHVSFNWKSDTPQPAGDSSNRIPSISTHQPPSITSTSPDRPPDGKRAEATRHDASSADSNHDASQQREYRAALRSPFSVTLMAFMTAVLGITLLYAIVDSSLSRQVEEKGCRMSYMRPSYVRLHEFDTEHTRFATKYSLYLYREQGIDTNNKLRGAPVLFIPGNAGSYKQVRPVAAEAANYFHDALQQDPDTTARGVRPLDFFTVDFNEDITAFHGQTMLDQADYLNEAIRFILALYQDPKMTSRGVDLPEPTSVLILGHSMGGIVARTMLTMPNYQSNSINTIITMSAPHARAPVTFDSQIVSIYNDINSYWRQAYAQKWANDNPLWHVTLVSIAGGGLDTVVPSDYANIESLVPETNGFTVFTTGIPTVWTSMDHQAILWCDQFRKVLTRAIFDVIDARRPSQTKPRAERMRMFKRRFLTGMETSAEKVLSNNEPTTLLTVGDDFLASAAHGEQLVLRDLGGKPELEAHLLPIPSDRLSNGIQFNLLTNSPLDSPGEHGTLEVLFCSPAGHQSLPSPELVHLNLGPSNDRLDAVKLLCKNTAADQILLPASTDFTTQPFVSKTGEGHLPFIFLKYDMEDIAEYLYVAVIDKAVKPTSAFVVADFSSETQAKRIQTVGVGRLAALGLAMTLPGDRPMTAEVKFPNLKSSLVALHLEIHSPACSSKRLLFSPMIRQYLAHPHESRFYVNARSVDLSMHGSAPFLPPPLTPSSANDQGLSLQIWTDPTCESSLEIRLTVDILGSLGKLVIRYRTVFAAFPLLIVSLVLRKQFRVYDSTGVFISFSDSLDSCLKQSLPLVLLSLTLLSLSLRGSETSVTGILWDTWDANAPTTDFHSNDLLTGTRDSFFWFLVPLIGVVCIGVCVAIHLATVALTHILGLLYGYTMARPLWQRQDGRRRASTSAFVPSSPRRRMITTAVLLFLVSTFIPYQFAYLVACLVQLFTTVRALRITNEIGSTASHDFYNYAHSILLLMLWVLPINLPILAVWIRNLAIHWLTPFSSHHNVLSIMPFILLVENLTAGKMVPRLAGRTKHLTSIFLFSTAIYAAIYGISYAYMLHYLVNLVAVWLVVIHSTSDGWSLTGVNSLFDGRELFDAKDSKRP</sequence>
<organism evidence="16 17">
    <name type="scientific">Verticillium longisporum</name>
    <name type="common">Verticillium dahliae var. longisporum</name>
    <dbReference type="NCBI Taxonomy" id="100787"/>
    <lineage>
        <taxon>Eukaryota</taxon>
        <taxon>Fungi</taxon>
        <taxon>Dikarya</taxon>
        <taxon>Ascomycota</taxon>
        <taxon>Pezizomycotina</taxon>
        <taxon>Sordariomycetes</taxon>
        <taxon>Hypocreomycetidae</taxon>
        <taxon>Glomerellales</taxon>
        <taxon>Plectosphaerellaceae</taxon>
        <taxon>Verticillium</taxon>
    </lineage>
</organism>
<dbReference type="InterPro" id="IPR039529">
    <property type="entry name" value="PGAP1/BST1"/>
</dbReference>
<dbReference type="FunFam" id="3.40.50.1820:FF:000056">
    <property type="entry name" value="GPI inositol-deacylase"/>
    <property type="match status" value="1"/>
</dbReference>
<feature type="compositionally biased region" description="Polar residues" evidence="13">
    <location>
        <begin position="136"/>
        <end position="168"/>
    </location>
</feature>
<evidence type="ECO:0000256" key="4">
    <source>
        <dbReference type="ARBA" id="ARBA00015856"/>
    </source>
</evidence>
<feature type="domain" description="GPI inositol-deacylase PGAP1-like alpha/beta" evidence="14">
    <location>
        <begin position="283"/>
        <end position="526"/>
    </location>
</feature>
<dbReference type="Gene3D" id="3.40.50.1820">
    <property type="entry name" value="alpha/beta hydrolase"/>
    <property type="match status" value="1"/>
</dbReference>
<evidence type="ECO:0000259" key="14">
    <source>
        <dbReference type="Pfam" id="PF07819"/>
    </source>
</evidence>
<dbReference type="Pfam" id="PF07819">
    <property type="entry name" value="PGAP1"/>
    <property type="match status" value="1"/>
</dbReference>
<dbReference type="AlphaFoldDB" id="A0A0G4KTC1"/>
<gene>
    <name evidence="16" type="ORF">BN1723_009902</name>
</gene>
<evidence type="ECO:0000256" key="3">
    <source>
        <dbReference type="ARBA" id="ARBA00006931"/>
    </source>
</evidence>
<feature type="transmembrane region" description="Helical" evidence="12">
    <location>
        <begin position="976"/>
        <end position="996"/>
    </location>
</feature>
<feature type="region of interest" description="Disordered" evidence="13">
    <location>
        <begin position="64"/>
        <end position="197"/>
    </location>
</feature>
<feature type="transmembrane region" description="Helical" evidence="12">
    <location>
        <begin position="1002"/>
        <end position="1019"/>
    </location>
</feature>
<evidence type="ECO:0000256" key="8">
    <source>
        <dbReference type="ARBA" id="ARBA00022824"/>
    </source>
</evidence>
<dbReference type="EC" id="3.1.-.-" evidence="12"/>
<evidence type="ECO:0000256" key="7">
    <source>
        <dbReference type="ARBA" id="ARBA00022801"/>
    </source>
</evidence>
<feature type="compositionally biased region" description="Basic and acidic residues" evidence="13">
    <location>
        <begin position="170"/>
        <end position="197"/>
    </location>
</feature>
<evidence type="ECO:0000256" key="11">
    <source>
        <dbReference type="ARBA" id="ARBA00023136"/>
    </source>
</evidence>
<dbReference type="EMBL" id="CVQI01003780">
    <property type="protein sequence ID" value="CRK13048.1"/>
    <property type="molecule type" value="Genomic_DNA"/>
</dbReference>
<dbReference type="InterPro" id="IPR012908">
    <property type="entry name" value="PGAP1-ab_dom-like"/>
</dbReference>
<dbReference type="InterPro" id="IPR056824">
    <property type="entry name" value="PGAP1_TMD"/>
</dbReference>
<evidence type="ECO:0000256" key="13">
    <source>
        <dbReference type="SAM" id="MobiDB-lite"/>
    </source>
</evidence>
<evidence type="ECO:0000313" key="17">
    <source>
        <dbReference type="Proteomes" id="UP000045706"/>
    </source>
</evidence>
<evidence type="ECO:0000256" key="12">
    <source>
        <dbReference type="RuleBase" id="RU365011"/>
    </source>
</evidence>
<dbReference type="Proteomes" id="UP000045706">
    <property type="component" value="Unassembled WGS sequence"/>
</dbReference>
<evidence type="ECO:0000259" key="15">
    <source>
        <dbReference type="Pfam" id="PF25140"/>
    </source>
</evidence>
<keyword evidence="10 12" id="KW-1133">Transmembrane helix</keyword>
<dbReference type="SUPFAM" id="SSF53474">
    <property type="entry name" value="alpha/beta-Hydrolases"/>
    <property type="match status" value="1"/>
</dbReference>
<comment type="subcellular location">
    <subcellularLocation>
        <location evidence="2">Endoplasmic reticulum membrane</location>
        <topology evidence="2">Multi-pass membrane protein</topology>
    </subcellularLocation>
</comment>
<keyword evidence="9 12" id="KW-0653">Protein transport</keyword>
<feature type="transmembrane region" description="Helical" evidence="12">
    <location>
        <begin position="1091"/>
        <end position="1117"/>
    </location>
</feature>